<protein>
    <submittedName>
        <fullName evidence="1">Steroid delta-isomerase</fullName>
    </submittedName>
</protein>
<dbReference type="Gene3D" id="3.10.450.50">
    <property type="match status" value="1"/>
</dbReference>
<name>A0ABY2LRG5_9LEPT</name>
<reference evidence="2" key="1">
    <citation type="journal article" date="2019" name="PLoS Negl. Trop. Dis.">
        <title>Revisiting the worldwide diversity of Leptospira species in the environment.</title>
        <authorList>
            <person name="Vincent A.T."/>
            <person name="Schiettekatte O."/>
            <person name="Bourhy P."/>
            <person name="Veyrier F.J."/>
            <person name="Picardeau M."/>
        </authorList>
    </citation>
    <scope>NUCLEOTIDE SEQUENCE [LARGE SCALE GENOMIC DNA]</scope>
    <source>
        <strain evidence="2">201800278</strain>
    </source>
</reference>
<dbReference type="Proteomes" id="UP000297465">
    <property type="component" value="Unassembled WGS sequence"/>
</dbReference>
<dbReference type="InterPro" id="IPR032710">
    <property type="entry name" value="NTF2-like_dom_sf"/>
</dbReference>
<proteinExistence type="predicted"/>
<dbReference type="SUPFAM" id="SSF54427">
    <property type="entry name" value="NTF2-like"/>
    <property type="match status" value="1"/>
</dbReference>
<sequence>MNEETNLNLIETQLNAYNNKDIHLFLECWDKNAKIFLHPDTLLADGIDQIKDRHIIRFQEPDLFAKLISRTSFNGKIVDHEMVTRNFPEGKGTIEVLAIYEIENVRIIKAWFLLGEPKF</sequence>
<evidence type="ECO:0000313" key="2">
    <source>
        <dbReference type="Proteomes" id="UP000297465"/>
    </source>
</evidence>
<organism evidence="1 2">
    <name type="scientific">Leptospira montravelensis</name>
    <dbReference type="NCBI Taxonomy" id="2484961"/>
    <lineage>
        <taxon>Bacteria</taxon>
        <taxon>Pseudomonadati</taxon>
        <taxon>Spirochaetota</taxon>
        <taxon>Spirochaetia</taxon>
        <taxon>Leptospirales</taxon>
        <taxon>Leptospiraceae</taxon>
        <taxon>Leptospira</taxon>
    </lineage>
</organism>
<dbReference type="RefSeq" id="WP_135572654.1">
    <property type="nucleotide sequence ID" value="NZ_RQFN01000024.1"/>
</dbReference>
<keyword evidence="2" id="KW-1185">Reference proteome</keyword>
<gene>
    <name evidence="1" type="ORF">EHQ31_18105</name>
</gene>
<evidence type="ECO:0000313" key="1">
    <source>
        <dbReference type="EMBL" id="TGL00698.1"/>
    </source>
</evidence>
<accession>A0ABY2LRG5</accession>
<comment type="caution">
    <text evidence="1">The sequence shown here is derived from an EMBL/GenBank/DDBJ whole genome shotgun (WGS) entry which is preliminary data.</text>
</comment>
<dbReference type="EMBL" id="RQFO01000017">
    <property type="protein sequence ID" value="TGL00698.1"/>
    <property type="molecule type" value="Genomic_DNA"/>
</dbReference>